<gene>
    <name evidence="18" type="ORF">BCV70DRAFT_231205</name>
</gene>
<dbReference type="InterPro" id="IPR016093">
    <property type="entry name" value="MIR_motif"/>
</dbReference>
<feature type="transmembrane region" description="Helical" evidence="15">
    <location>
        <begin position="727"/>
        <end position="749"/>
    </location>
</feature>
<feature type="transmembrane region" description="Helical" evidence="15">
    <location>
        <begin position="261"/>
        <end position="278"/>
    </location>
</feature>
<proteinExistence type="inferred from homology"/>
<dbReference type="Pfam" id="PF02366">
    <property type="entry name" value="PMT"/>
    <property type="match status" value="1"/>
</dbReference>
<dbReference type="InParanoid" id="A0A317XSI5"/>
<keyword evidence="12" id="KW-0325">Glycoprotein</keyword>
<dbReference type="FunFam" id="2.80.10.50:FF:000034">
    <property type="entry name" value="Dolichyl-phosphate-mannose-protein mannosyltransferase 1"/>
    <property type="match status" value="1"/>
</dbReference>
<dbReference type="InterPro" id="IPR027005">
    <property type="entry name" value="PMT-like"/>
</dbReference>
<feature type="compositionally biased region" description="Low complexity" evidence="16">
    <location>
        <begin position="31"/>
        <end position="42"/>
    </location>
</feature>
<dbReference type="InterPro" id="IPR032421">
    <property type="entry name" value="PMT_4TMC"/>
</dbReference>
<feature type="transmembrane region" description="Helical" evidence="15">
    <location>
        <begin position="142"/>
        <end position="160"/>
    </location>
</feature>
<feature type="compositionally biased region" description="Low complexity" evidence="16">
    <location>
        <begin position="912"/>
        <end position="926"/>
    </location>
</feature>
<sequence length="994" mass="109843">MASLGPSTLSMRSRGSHDPLADRTPSLSMPGSSRGVAGSSAAQLASSDAIRGKTRKLTGNATATSTGLGLGIGAQPGSAAAASATVSPREYRVIAVLVVLAYLVRFHKLGQPSSVVFDEVHFGGFASKYIKGKFFMDVHPPLAKLLITLAAWIGGFNGNFDFKDIGREYLHGNDTPVPYVTMRGLNALLGVATVPLAYLTLRGLSLRASTASLGALFVLFDNALTTQSRLILLDSILVFFTALTVFFWVSFCNAEKRAPFSLRWWALLCLTGLSLGAVASSKWVGLFTIATIGMSVIAQLWEHLGDVRQPIRVVARHFCARAVCLIGLPIFVYLLTFAIHLGLLDKSGDGDAFMSSSFQHTLQGHGMPDTFADVALGSTVSIKHLNTQGGYLHSHTATYPTGSMQQQITLYPHSDENNDWILVKAPGPEDPAPKLDEKGHPVRPEDEISRHYQEPLRYLEHGMEIRLIHKKTDKRLHSHDSNRPPVTESDYQNEVTGYGFPGFGGDANDNFHVEIYEGDPSDKASSTRVRSLRSHFRLRHTLTGCYLFSHKVALPDWGFGQQEVTCNKNPTMPNSLWYVETSSHPLLTNPEDPKARIEKVNYRRPTFLERFWELQAVMWETNAGLTERHAYDSRPQSWPLLRRGINFWTKDHRQVYLIGNPIVWWGAFASVLAYLGARGLLMLRAQRGYRDMQDSRVKFYDQTCGFLVLGWALHYLPFFLMHRQLFLHHYLPALYFSILVSAVFFDFVTSTMRPRFRLVALVAAVVVVLAGFVRYTPITYASEWTLQGCEKARWVKGWDFNCREYPDNVAKFKDYPPAIQTVEWANHKHVDTNKANEVNINGTQGIDAAAGAAEPGRHVFENAPLRAYQSQAAAAIKHKVQELKDEIQHDIDYVKGKVGLSKDEAGTEAPKDPVAAGDAPDPAGLDQQQIAQVMLEGTAPVVPDHAKEAAASAVSSAPLSEPSEAALPDEHADQEAHEAADVIQADRDDVRKDA</sequence>
<feature type="compositionally biased region" description="Polar residues" evidence="16">
    <location>
        <begin position="1"/>
        <end position="13"/>
    </location>
</feature>
<keyword evidence="19" id="KW-1185">Reference proteome</keyword>
<evidence type="ECO:0000256" key="5">
    <source>
        <dbReference type="ARBA" id="ARBA00022676"/>
    </source>
</evidence>
<keyword evidence="6 15" id="KW-0808">Transferase</keyword>
<protein>
    <recommendedName>
        <fullName evidence="4 15">Dolichyl-phosphate-mannose--protein mannosyltransferase</fullName>
        <ecNumber evidence="4 15">2.4.1.109</ecNumber>
    </recommendedName>
</protein>
<comment type="similarity">
    <text evidence="3 15">Belongs to the glycosyltransferase 39 family.</text>
</comment>
<dbReference type="Gene3D" id="2.80.10.50">
    <property type="match status" value="1"/>
</dbReference>
<dbReference type="AlphaFoldDB" id="A0A317XSI5"/>
<evidence type="ECO:0000313" key="19">
    <source>
        <dbReference type="Proteomes" id="UP000246740"/>
    </source>
</evidence>
<keyword evidence="9 15" id="KW-0256">Endoplasmic reticulum</keyword>
<evidence type="ECO:0000256" key="11">
    <source>
        <dbReference type="ARBA" id="ARBA00023136"/>
    </source>
</evidence>
<evidence type="ECO:0000256" key="12">
    <source>
        <dbReference type="ARBA" id="ARBA00023180"/>
    </source>
</evidence>
<dbReference type="Pfam" id="PF02815">
    <property type="entry name" value="MIR"/>
    <property type="match status" value="1"/>
</dbReference>
<evidence type="ECO:0000256" key="8">
    <source>
        <dbReference type="ARBA" id="ARBA00022737"/>
    </source>
</evidence>
<evidence type="ECO:0000256" key="13">
    <source>
        <dbReference type="ARBA" id="ARBA00045085"/>
    </source>
</evidence>
<dbReference type="CDD" id="cd23283">
    <property type="entry name" value="beta-trefoil_MIR_PMT1-like"/>
    <property type="match status" value="1"/>
</dbReference>
<evidence type="ECO:0000256" key="2">
    <source>
        <dbReference type="ARBA" id="ARBA00004922"/>
    </source>
</evidence>
<evidence type="ECO:0000256" key="4">
    <source>
        <dbReference type="ARBA" id="ARBA00012839"/>
    </source>
</evidence>
<evidence type="ECO:0000256" key="6">
    <source>
        <dbReference type="ARBA" id="ARBA00022679"/>
    </source>
</evidence>
<keyword evidence="8" id="KW-0677">Repeat</keyword>
<evidence type="ECO:0000256" key="10">
    <source>
        <dbReference type="ARBA" id="ARBA00022989"/>
    </source>
</evidence>
<feature type="transmembrane region" description="Helical" evidence="15">
    <location>
        <begin position="322"/>
        <end position="344"/>
    </location>
</feature>
<feature type="compositionally biased region" description="Basic and acidic residues" evidence="16">
    <location>
        <begin position="968"/>
        <end position="994"/>
    </location>
</feature>
<dbReference type="STRING" id="1882483.A0A317XSI5"/>
<dbReference type="InterPro" id="IPR036300">
    <property type="entry name" value="MIR_dom_sf"/>
</dbReference>
<dbReference type="Proteomes" id="UP000246740">
    <property type="component" value="Unassembled WGS sequence"/>
</dbReference>
<organism evidence="18 19">
    <name type="scientific">Testicularia cyperi</name>
    <dbReference type="NCBI Taxonomy" id="1882483"/>
    <lineage>
        <taxon>Eukaryota</taxon>
        <taxon>Fungi</taxon>
        <taxon>Dikarya</taxon>
        <taxon>Basidiomycota</taxon>
        <taxon>Ustilaginomycotina</taxon>
        <taxon>Ustilaginomycetes</taxon>
        <taxon>Ustilaginales</taxon>
        <taxon>Anthracoideaceae</taxon>
        <taxon>Testicularia</taxon>
    </lineage>
</organism>
<dbReference type="FunCoup" id="A0A317XSI5">
    <property type="interactions" value="114"/>
</dbReference>
<keyword evidence="11 15" id="KW-0472">Membrane</keyword>
<dbReference type="PANTHER" id="PTHR10050">
    <property type="entry name" value="DOLICHYL-PHOSPHATE-MANNOSE--PROTEIN MANNOSYLTRANSFERASE"/>
    <property type="match status" value="1"/>
</dbReference>
<feature type="domain" description="MIR" evidence="17">
    <location>
        <begin position="526"/>
        <end position="582"/>
    </location>
</feature>
<comment type="catalytic activity">
    <reaction evidence="13 15">
        <text>a di-trans,poly-cis-dolichyl beta-D-mannosyl phosphate + L-threonyl-[protein] = 3-O-(alpha-D-mannosyl)-L-threonyl-[protein] + a di-trans,poly-cis-dolichyl phosphate + H(+)</text>
        <dbReference type="Rhea" id="RHEA:53396"/>
        <dbReference type="Rhea" id="RHEA-COMP:11060"/>
        <dbReference type="Rhea" id="RHEA-COMP:13547"/>
        <dbReference type="Rhea" id="RHEA-COMP:19498"/>
        <dbReference type="Rhea" id="RHEA-COMP:19501"/>
        <dbReference type="ChEBI" id="CHEBI:15378"/>
        <dbReference type="ChEBI" id="CHEBI:30013"/>
        <dbReference type="ChEBI" id="CHEBI:57683"/>
        <dbReference type="ChEBI" id="CHEBI:58211"/>
        <dbReference type="ChEBI" id="CHEBI:137323"/>
        <dbReference type="EC" id="2.4.1.109"/>
    </reaction>
</comment>
<keyword evidence="7 15" id="KW-0812">Transmembrane</keyword>
<feature type="region of interest" description="Disordered" evidence="16">
    <location>
        <begin position="903"/>
        <end position="994"/>
    </location>
</feature>
<evidence type="ECO:0000256" key="1">
    <source>
        <dbReference type="ARBA" id="ARBA00004477"/>
    </source>
</evidence>
<feature type="transmembrane region" description="Helical" evidence="15">
    <location>
        <begin position="704"/>
        <end position="721"/>
    </location>
</feature>
<dbReference type="UniPathway" id="UPA00378"/>
<feature type="region of interest" description="Disordered" evidence="16">
    <location>
        <begin position="1"/>
        <end position="46"/>
    </location>
</feature>
<evidence type="ECO:0000256" key="14">
    <source>
        <dbReference type="ARBA" id="ARBA00045102"/>
    </source>
</evidence>
<feature type="region of interest" description="Disordered" evidence="16">
    <location>
        <begin position="473"/>
        <end position="503"/>
    </location>
</feature>
<comment type="function">
    <text evidence="15">Transfers mannose from Dol-P-mannose to Ser or Thr residues on proteins.</text>
</comment>
<dbReference type="InterPro" id="IPR003342">
    <property type="entry name" value="ArnT-like_N"/>
</dbReference>
<keyword evidence="5 15" id="KW-0328">Glycosyltransferase</keyword>
<comment type="catalytic activity">
    <reaction evidence="14 15">
        <text>a di-trans,poly-cis-dolichyl beta-D-mannosyl phosphate + L-seryl-[protein] = 3-O-(alpha-D-mannosyl)-L-seryl-[protein] + a di-trans,poly-cis-dolichyl phosphate + H(+)</text>
        <dbReference type="Rhea" id="RHEA:17377"/>
        <dbReference type="Rhea" id="RHEA-COMP:9863"/>
        <dbReference type="Rhea" id="RHEA-COMP:13546"/>
        <dbReference type="Rhea" id="RHEA-COMP:19498"/>
        <dbReference type="Rhea" id="RHEA-COMP:19501"/>
        <dbReference type="ChEBI" id="CHEBI:15378"/>
        <dbReference type="ChEBI" id="CHEBI:29999"/>
        <dbReference type="ChEBI" id="CHEBI:57683"/>
        <dbReference type="ChEBI" id="CHEBI:58211"/>
        <dbReference type="ChEBI" id="CHEBI:137321"/>
        <dbReference type="EC" id="2.4.1.109"/>
    </reaction>
</comment>
<dbReference type="OrthoDB" id="292747at2759"/>
<keyword evidence="10 15" id="KW-1133">Transmembrane helix</keyword>
<feature type="transmembrane region" description="Helical" evidence="15">
    <location>
        <begin position="230"/>
        <end position="249"/>
    </location>
</feature>
<dbReference type="EMBL" id="KZ819191">
    <property type="protein sequence ID" value="PWZ01217.1"/>
    <property type="molecule type" value="Genomic_DNA"/>
</dbReference>
<dbReference type="SMART" id="SM00472">
    <property type="entry name" value="MIR"/>
    <property type="match status" value="3"/>
</dbReference>
<feature type="transmembrane region" description="Helical" evidence="15">
    <location>
        <begin position="180"/>
        <end position="199"/>
    </location>
</feature>
<dbReference type="SUPFAM" id="SSF82109">
    <property type="entry name" value="MIR domain"/>
    <property type="match status" value="1"/>
</dbReference>
<dbReference type="GO" id="GO:0004169">
    <property type="term" value="F:dolichyl-phosphate-mannose-protein mannosyltransferase activity"/>
    <property type="evidence" value="ECO:0007669"/>
    <property type="project" value="UniProtKB-UniRule"/>
</dbReference>
<evidence type="ECO:0000256" key="7">
    <source>
        <dbReference type="ARBA" id="ARBA00022692"/>
    </source>
</evidence>
<feature type="domain" description="MIR" evidence="17">
    <location>
        <begin position="371"/>
        <end position="425"/>
    </location>
</feature>
<dbReference type="PROSITE" id="PS50919">
    <property type="entry name" value="MIR"/>
    <property type="match status" value="3"/>
</dbReference>
<name>A0A317XSI5_9BASI</name>
<dbReference type="PANTHER" id="PTHR10050:SF50">
    <property type="entry name" value="DOLICHYL-PHOSPHATE-MANNOSE--PROTEIN MANNOSYLTRANSFERASE 1-RELATED"/>
    <property type="match status" value="1"/>
</dbReference>
<feature type="domain" description="MIR" evidence="17">
    <location>
        <begin position="456"/>
        <end position="516"/>
    </location>
</feature>
<dbReference type="Pfam" id="PF16192">
    <property type="entry name" value="PMT_4TMC"/>
    <property type="match status" value="1"/>
</dbReference>
<feature type="compositionally biased region" description="Low complexity" evidence="16">
    <location>
        <begin position="949"/>
        <end position="966"/>
    </location>
</feature>
<reference evidence="18 19" key="1">
    <citation type="journal article" date="2018" name="Mol. Biol. Evol.">
        <title>Broad Genomic Sampling Reveals a Smut Pathogenic Ancestry of the Fungal Clade Ustilaginomycotina.</title>
        <authorList>
            <person name="Kijpornyongpan T."/>
            <person name="Mondo S.J."/>
            <person name="Barry K."/>
            <person name="Sandor L."/>
            <person name="Lee J."/>
            <person name="Lipzen A."/>
            <person name="Pangilinan J."/>
            <person name="LaButti K."/>
            <person name="Hainaut M."/>
            <person name="Henrissat B."/>
            <person name="Grigoriev I.V."/>
            <person name="Spatafora J.W."/>
            <person name="Aime M.C."/>
        </authorList>
    </citation>
    <scope>NUCLEOTIDE SEQUENCE [LARGE SCALE GENOMIC DNA]</scope>
    <source>
        <strain evidence="18 19">MCA 3645</strain>
    </source>
</reference>
<evidence type="ECO:0000256" key="16">
    <source>
        <dbReference type="SAM" id="MobiDB-lite"/>
    </source>
</evidence>
<evidence type="ECO:0000256" key="9">
    <source>
        <dbReference type="ARBA" id="ARBA00022824"/>
    </source>
</evidence>
<dbReference type="EC" id="2.4.1.109" evidence="4 15"/>
<feature type="transmembrane region" description="Helical" evidence="15">
    <location>
        <begin position="662"/>
        <end position="683"/>
    </location>
</feature>
<dbReference type="GO" id="GO:0031502">
    <property type="term" value="C:dolichyl-phosphate-mannose-protein mannosyltransferase complex"/>
    <property type="evidence" value="ECO:0007669"/>
    <property type="project" value="UniProtKB-ARBA"/>
</dbReference>
<feature type="transmembrane region" description="Helical" evidence="15">
    <location>
        <begin position="284"/>
        <end position="301"/>
    </location>
</feature>
<comment type="pathway">
    <text evidence="2 15">Protein modification; protein glycosylation.</text>
</comment>
<evidence type="ECO:0000256" key="15">
    <source>
        <dbReference type="RuleBase" id="RU367007"/>
    </source>
</evidence>
<feature type="transmembrane region" description="Helical" evidence="15">
    <location>
        <begin position="756"/>
        <end position="775"/>
    </location>
</feature>
<evidence type="ECO:0000259" key="17">
    <source>
        <dbReference type="PROSITE" id="PS50919"/>
    </source>
</evidence>
<evidence type="ECO:0000256" key="3">
    <source>
        <dbReference type="ARBA" id="ARBA00007222"/>
    </source>
</evidence>
<accession>A0A317XSI5</accession>
<evidence type="ECO:0000313" key="18">
    <source>
        <dbReference type="EMBL" id="PWZ01217.1"/>
    </source>
</evidence>
<comment type="subcellular location">
    <subcellularLocation>
        <location evidence="1 15">Endoplasmic reticulum membrane</location>
        <topology evidence="1 15">Multi-pass membrane protein</topology>
    </subcellularLocation>
</comment>